<dbReference type="Proteomes" id="UP000254326">
    <property type="component" value="Unassembled WGS sequence"/>
</dbReference>
<dbReference type="AlphaFoldDB" id="A0A370U7L0"/>
<dbReference type="Pfam" id="PF14526">
    <property type="entry name" value="Cass2"/>
    <property type="match status" value="1"/>
</dbReference>
<dbReference type="SMART" id="SM00871">
    <property type="entry name" value="AraC_E_bind"/>
    <property type="match status" value="1"/>
</dbReference>
<proteinExistence type="predicted"/>
<gene>
    <name evidence="2" type="ORF">DN730_13615</name>
</gene>
<comment type="caution">
    <text evidence="2">The sequence shown here is derived from an EMBL/GenBank/DDBJ whole genome shotgun (WGS) entry which is preliminary data.</text>
</comment>
<reference evidence="2 3" key="1">
    <citation type="submission" date="2018-06" db="EMBL/GenBank/DDBJ databases">
        <title>Marinomonas sp. YLB-05 draft genome sequence.</title>
        <authorList>
            <person name="Yu L."/>
            <person name="Tang X."/>
        </authorList>
    </citation>
    <scope>NUCLEOTIDE SEQUENCE [LARGE SCALE GENOMIC DNA]</scope>
    <source>
        <strain evidence="2 3">YLB-05</strain>
    </source>
</reference>
<dbReference type="PANTHER" id="PTHR36444:SF2">
    <property type="entry name" value="TRANSCRIPTIONAL REGULATOR PROTEIN YOBU-RELATED"/>
    <property type="match status" value="1"/>
</dbReference>
<evidence type="ECO:0000313" key="3">
    <source>
        <dbReference type="Proteomes" id="UP000254326"/>
    </source>
</evidence>
<dbReference type="InterPro" id="IPR010499">
    <property type="entry name" value="AraC_E-bd"/>
</dbReference>
<organism evidence="2 3">
    <name type="scientific">Marinomonas piezotolerans</name>
    <dbReference type="NCBI Taxonomy" id="2213058"/>
    <lineage>
        <taxon>Bacteria</taxon>
        <taxon>Pseudomonadati</taxon>
        <taxon>Pseudomonadota</taxon>
        <taxon>Gammaproteobacteria</taxon>
        <taxon>Oceanospirillales</taxon>
        <taxon>Oceanospirillaceae</taxon>
        <taxon>Marinomonas</taxon>
    </lineage>
</organism>
<accession>A0A370U7L0</accession>
<protein>
    <submittedName>
        <fullName evidence="2">AraC family transcriptional regulator</fullName>
    </submittedName>
</protein>
<dbReference type="InterPro" id="IPR011256">
    <property type="entry name" value="Reg_factor_effector_dom_sf"/>
</dbReference>
<dbReference type="EMBL" id="QKRA01000006">
    <property type="protein sequence ID" value="RDL43779.1"/>
    <property type="molecule type" value="Genomic_DNA"/>
</dbReference>
<dbReference type="RefSeq" id="WP_115468697.1">
    <property type="nucleotide sequence ID" value="NZ_QKRA01000006.1"/>
</dbReference>
<sequence>MTPQSFPKTPVYGVCVRTTNQQEMSPEGGHIARLWQQFNQDIAPLLKEGNQVFGVYCHFEGDETGEFDVIAGTDQADFADISTMAKVVLDAEKYLVFDVAGALPMGIIDAWQKIWHYFAQPDCPFQRAFETDFEHYLSQQKALIYISVR</sequence>
<dbReference type="InterPro" id="IPR053182">
    <property type="entry name" value="YobU-like_regulator"/>
</dbReference>
<name>A0A370U7L0_9GAMM</name>
<keyword evidence="3" id="KW-1185">Reference proteome</keyword>
<dbReference type="InterPro" id="IPR029441">
    <property type="entry name" value="Cass2"/>
</dbReference>
<dbReference type="SUPFAM" id="SSF55136">
    <property type="entry name" value="Probable bacterial effector-binding domain"/>
    <property type="match status" value="1"/>
</dbReference>
<evidence type="ECO:0000313" key="2">
    <source>
        <dbReference type="EMBL" id="RDL43779.1"/>
    </source>
</evidence>
<dbReference type="PANTHER" id="PTHR36444">
    <property type="entry name" value="TRANSCRIPTIONAL REGULATOR PROTEIN YOBU-RELATED"/>
    <property type="match status" value="1"/>
</dbReference>
<feature type="domain" description="AraC effector-binding" evidence="1">
    <location>
        <begin position="1"/>
        <end position="149"/>
    </location>
</feature>
<evidence type="ECO:0000259" key="1">
    <source>
        <dbReference type="SMART" id="SM00871"/>
    </source>
</evidence>
<dbReference type="Gene3D" id="3.20.80.10">
    <property type="entry name" value="Regulatory factor, effector binding domain"/>
    <property type="match status" value="1"/>
</dbReference>
<dbReference type="OrthoDB" id="3173400at2"/>